<name>A0AA97PIN7_PYRO3</name>
<organism evidence="2">
    <name type="scientific">Pyricularia oryzae (strain Y34)</name>
    <name type="common">Rice blast fungus</name>
    <name type="synonym">Magnaporthe oryzae</name>
    <dbReference type="NCBI Taxonomy" id="1143189"/>
    <lineage>
        <taxon>Eukaryota</taxon>
        <taxon>Fungi</taxon>
        <taxon>Dikarya</taxon>
        <taxon>Ascomycota</taxon>
        <taxon>Pezizomycotina</taxon>
        <taxon>Sordariomycetes</taxon>
        <taxon>Sordariomycetidae</taxon>
        <taxon>Magnaporthales</taxon>
        <taxon>Pyriculariaceae</taxon>
        <taxon>Pyricularia</taxon>
    </lineage>
</organism>
<dbReference type="EMBL" id="JH793262">
    <property type="protein sequence ID" value="ELQ35987.1"/>
    <property type="molecule type" value="Genomic_DNA"/>
</dbReference>
<evidence type="ECO:0000256" key="1">
    <source>
        <dbReference type="SAM" id="MobiDB-lite"/>
    </source>
</evidence>
<dbReference type="Proteomes" id="UP000011086">
    <property type="component" value="Unassembled WGS sequence"/>
</dbReference>
<evidence type="ECO:0000313" key="2">
    <source>
        <dbReference type="EMBL" id="ELQ35987.1"/>
    </source>
</evidence>
<proteinExistence type="predicted"/>
<protein>
    <submittedName>
        <fullName evidence="2">Uncharacterized protein</fullName>
    </submittedName>
</protein>
<accession>A0AA97PIN7</accession>
<feature type="region of interest" description="Disordered" evidence="1">
    <location>
        <begin position="61"/>
        <end position="87"/>
    </location>
</feature>
<reference evidence="2" key="1">
    <citation type="journal article" date="2012" name="PLoS Genet.">
        <title>Comparative analysis of the genomes of two field isolates of the rice blast fungus Magnaporthe oryzae.</title>
        <authorList>
            <person name="Xue M."/>
            <person name="Yang J."/>
            <person name="Li Z."/>
            <person name="Hu S."/>
            <person name="Yao N."/>
            <person name="Dean R.A."/>
            <person name="Zhao W."/>
            <person name="Shen M."/>
            <person name="Zhang H."/>
            <person name="Li C."/>
            <person name="Liu L."/>
            <person name="Cao L."/>
            <person name="Xu X."/>
            <person name="Xing Y."/>
            <person name="Hsiang T."/>
            <person name="Zhang Z."/>
            <person name="Xu J.R."/>
            <person name="Peng Y.L."/>
        </authorList>
    </citation>
    <scope>NUCLEOTIDE SEQUENCE</scope>
    <source>
        <strain evidence="2">Y34</strain>
    </source>
</reference>
<gene>
    <name evidence="2" type="ORF">OOU_Y34scaffold00672g5</name>
</gene>
<sequence>MFPRTQEEEVDVPLRMAMPGTMTAGPKTRDICTTPAVQNRKAAQLQAASRRGRLHDLSKDLTQQTHKMTGQAREGCIPWEETREDNS</sequence>
<dbReference type="AlphaFoldDB" id="A0AA97PIN7"/>